<dbReference type="Pfam" id="PF19993">
    <property type="entry name" value="DO-GTPase2"/>
    <property type="match status" value="1"/>
</dbReference>
<evidence type="ECO:0000259" key="1">
    <source>
        <dbReference type="Pfam" id="PF19993"/>
    </source>
</evidence>
<organism evidence="2 3">
    <name type="scientific">Mesorhizobium newzealandense</name>
    <dbReference type="NCBI Taxonomy" id="1300302"/>
    <lineage>
        <taxon>Bacteria</taxon>
        <taxon>Pseudomonadati</taxon>
        <taxon>Pseudomonadota</taxon>
        <taxon>Alphaproteobacteria</taxon>
        <taxon>Hyphomicrobiales</taxon>
        <taxon>Phyllobacteriaceae</taxon>
        <taxon>Mesorhizobium</taxon>
    </lineage>
</organism>
<dbReference type="RefSeq" id="WP_379105449.1">
    <property type="nucleotide sequence ID" value="NZ_JBHUGZ010000029.1"/>
</dbReference>
<keyword evidence="3" id="KW-1185">Reference proteome</keyword>
<dbReference type="EMBL" id="JBHUGZ010000029">
    <property type="protein sequence ID" value="MFD1987434.1"/>
    <property type="molecule type" value="Genomic_DNA"/>
</dbReference>
<proteinExistence type="predicted"/>
<reference evidence="3" key="1">
    <citation type="journal article" date="2019" name="Int. J. Syst. Evol. Microbiol.">
        <title>The Global Catalogue of Microorganisms (GCM) 10K type strain sequencing project: providing services to taxonomists for standard genome sequencing and annotation.</title>
        <authorList>
            <consortium name="The Broad Institute Genomics Platform"/>
            <consortium name="The Broad Institute Genome Sequencing Center for Infectious Disease"/>
            <person name="Wu L."/>
            <person name="Ma J."/>
        </authorList>
    </citation>
    <scope>NUCLEOTIDE SEQUENCE [LARGE SCALE GENOMIC DNA]</scope>
    <source>
        <strain evidence="3">CGMCC 1.16225</strain>
    </source>
</reference>
<sequence>MNVAAPICSDTACQVQVDGVCRLGNDPVEGCPHYAIETDEIEVPAEEQEPRVAQPVPIWSSEALLLDDLVALKRRRQVRTIALVGEQKVGKTTLLASIYGAYCKGPFADLTFVGSETLLAFARLQSFALVSSERGSPTIPRTSRRDPLSFFHLALARAGGEVVDLAIADRSGETYTTARTSTDVIATLAELRHADRVCFLLDGARLASMDNRTAYTRHFRQMINALNDSGALAAGQDVEILSTKFDITRTADQDEKNVEFLDEYQARLVSDFQKKGLAISSHHICALPKADRGVGLVGLDKMVQRWTARRPLPEVAPQPVHNATRQFDRLLAKL</sequence>
<dbReference type="InterPro" id="IPR045528">
    <property type="entry name" value="DO-GTPase2"/>
</dbReference>
<evidence type="ECO:0000313" key="2">
    <source>
        <dbReference type="EMBL" id="MFD1987434.1"/>
    </source>
</evidence>
<evidence type="ECO:0000313" key="3">
    <source>
        <dbReference type="Proteomes" id="UP001597405"/>
    </source>
</evidence>
<dbReference type="Gene3D" id="3.40.50.300">
    <property type="entry name" value="P-loop containing nucleotide triphosphate hydrolases"/>
    <property type="match status" value="1"/>
</dbReference>
<dbReference type="Proteomes" id="UP001597405">
    <property type="component" value="Unassembled WGS sequence"/>
</dbReference>
<gene>
    <name evidence="2" type="ORF">ACFSOZ_34000</name>
</gene>
<name>A0ABW4UPC3_9HYPH</name>
<protein>
    <recommendedName>
        <fullName evidence="1">Double-GTPase 2 domain-containing protein</fullName>
    </recommendedName>
</protein>
<accession>A0ABW4UPC3</accession>
<comment type="caution">
    <text evidence="2">The sequence shown here is derived from an EMBL/GenBank/DDBJ whole genome shotgun (WGS) entry which is preliminary data.</text>
</comment>
<dbReference type="SUPFAM" id="SSF52540">
    <property type="entry name" value="P-loop containing nucleoside triphosphate hydrolases"/>
    <property type="match status" value="1"/>
</dbReference>
<dbReference type="InterPro" id="IPR027417">
    <property type="entry name" value="P-loop_NTPase"/>
</dbReference>
<feature type="domain" description="Double-GTPase 2" evidence="1">
    <location>
        <begin position="80"/>
        <end position="306"/>
    </location>
</feature>